<dbReference type="Pfam" id="PF03176">
    <property type="entry name" value="MMPL"/>
    <property type="match status" value="2"/>
</dbReference>
<feature type="transmembrane region" description="Helical" evidence="6">
    <location>
        <begin position="328"/>
        <end position="351"/>
    </location>
</feature>
<keyword evidence="4 6" id="KW-1133">Transmembrane helix</keyword>
<feature type="transmembrane region" description="Helical" evidence="6">
    <location>
        <begin position="357"/>
        <end position="380"/>
    </location>
</feature>
<evidence type="ECO:0000313" key="9">
    <source>
        <dbReference type="Proteomes" id="UP000425960"/>
    </source>
</evidence>
<dbReference type="PANTHER" id="PTHR33406">
    <property type="entry name" value="MEMBRANE PROTEIN MJ1562-RELATED"/>
    <property type="match status" value="1"/>
</dbReference>
<feature type="transmembrane region" description="Helical" evidence="6">
    <location>
        <begin position="713"/>
        <end position="733"/>
    </location>
</feature>
<evidence type="ECO:0000256" key="5">
    <source>
        <dbReference type="ARBA" id="ARBA00023136"/>
    </source>
</evidence>
<feature type="transmembrane region" description="Helical" evidence="6">
    <location>
        <begin position="766"/>
        <end position="787"/>
    </location>
</feature>
<evidence type="ECO:0000256" key="6">
    <source>
        <dbReference type="SAM" id="Phobius"/>
    </source>
</evidence>
<dbReference type="EMBL" id="AP021876">
    <property type="protein sequence ID" value="BBO81818.1"/>
    <property type="molecule type" value="Genomic_DNA"/>
</dbReference>
<evidence type="ECO:0000256" key="4">
    <source>
        <dbReference type="ARBA" id="ARBA00022989"/>
    </source>
</evidence>
<evidence type="ECO:0000256" key="1">
    <source>
        <dbReference type="ARBA" id="ARBA00004651"/>
    </source>
</evidence>
<accession>A0A5K7ZHY9</accession>
<feature type="transmembrane region" description="Helical" evidence="6">
    <location>
        <begin position="740"/>
        <end position="760"/>
    </location>
</feature>
<dbReference type="Proteomes" id="UP000425960">
    <property type="component" value="Chromosome"/>
</dbReference>
<dbReference type="InterPro" id="IPR004869">
    <property type="entry name" value="MMPL_dom"/>
</dbReference>
<feature type="transmembrane region" description="Helical" evidence="6">
    <location>
        <begin position="421"/>
        <end position="438"/>
    </location>
</feature>
<feature type="transmembrane region" description="Helical" evidence="6">
    <location>
        <begin position="287"/>
        <end position="308"/>
    </location>
</feature>
<keyword evidence="5 6" id="KW-0472">Membrane</keyword>
<feature type="transmembrane region" description="Helical" evidence="6">
    <location>
        <begin position="16"/>
        <end position="37"/>
    </location>
</feature>
<organism evidence="8 9">
    <name type="scientific">Desulfosarcina ovata subsp. sediminis</name>
    <dbReference type="NCBI Taxonomy" id="885957"/>
    <lineage>
        <taxon>Bacteria</taxon>
        <taxon>Pseudomonadati</taxon>
        <taxon>Thermodesulfobacteriota</taxon>
        <taxon>Desulfobacteria</taxon>
        <taxon>Desulfobacterales</taxon>
        <taxon>Desulfosarcinaceae</taxon>
        <taxon>Desulfosarcina</taxon>
    </lineage>
</organism>
<dbReference type="PROSITE" id="PS50156">
    <property type="entry name" value="SSD"/>
    <property type="match status" value="1"/>
</dbReference>
<dbReference type="SUPFAM" id="SSF82866">
    <property type="entry name" value="Multidrug efflux transporter AcrB transmembrane domain"/>
    <property type="match status" value="2"/>
</dbReference>
<dbReference type="PANTHER" id="PTHR33406:SF13">
    <property type="entry name" value="MEMBRANE PROTEIN YDFJ"/>
    <property type="match status" value="1"/>
</dbReference>
<dbReference type="GO" id="GO:0005886">
    <property type="term" value="C:plasma membrane"/>
    <property type="evidence" value="ECO:0007669"/>
    <property type="project" value="UniProtKB-SubCell"/>
</dbReference>
<keyword evidence="3 6" id="KW-0812">Transmembrane</keyword>
<evidence type="ECO:0000259" key="7">
    <source>
        <dbReference type="PROSITE" id="PS50156"/>
    </source>
</evidence>
<dbReference type="InterPro" id="IPR000731">
    <property type="entry name" value="SSD"/>
</dbReference>
<reference evidence="8 9" key="1">
    <citation type="submission" date="2019-11" db="EMBL/GenBank/DDBJ databases">
        <title>Comparative genomics of hydrocarbon-degrading Desulfosarcina strains.</title>
        <authorList>
            <person name="Watanabe M."/>
            <person name="Kojima H."/>
            <person name="Fukui M."/>
        </authorList>
    </citation>
    <scope>NUCLEOTIDE SEQUENCE [LARGE SCALE GENOMIC DNA]</scope>
    <source>
        <strain evidence="8 9">28bB2T</strain>
    </source>
</reference>
<dbReference type="InterPro" id="IPR050545">
    <property type="entry name" value="Mycobact_MmpL"/>
</dbReference>
<evidence type="ECO:0000256" key="2">
    <source>
        <dbReference type="ARBA" id="ARBA00022475"/>
    </source>
</evidence>
<dbReference type="KEGG" id="dov:DSCO28_23840"/>
<feature type="transmembrane region" description="Helical" evidence="6">
    <location>
        <begin position="842"/>
        <end position="866"/>
    </location>
</feature>
<name>A0A5K7ZHY9_9BACT</name>
<dbReference type="Gene3D" id="1.20.1640.10">
    <property type="entry name" value="Multidrug efflux transporter AcrB transmembrane domain"/>
    <property type="match status" value="2"/>
</dbReference>
<keyword evidence="2" id="KW-1003">Cell membrane</keyword>
<evidence type="ECO:0000256" key="3">
    <source>
        <dbReference type="ARBA" id="ARBA00022692"/>
    </source>
</evidence>
<feature type="transmembrane region" description="Helical" evidence="6">
    <location>
        <begin position="257"/>
        <end position="281"/>
    </location>
</feature>
<protein>
    <submittedName>
        <fullName evidence="8">Antibiotic transporter</fullName>
    </submittedName>
</protein>
<proteinExistence type="predicted"/>
<comment type="subcellular location">
    <subcellularLocation>
        <location evidence="1">Cell membrane</location>
        <topology evidence="1">Multi-pass membrane protein</topology>
    </subcellularLocation>
</comment>
<feature type="transmembrane region" description="Helical" evidence="6">
    <location>
        <begin position="231"/>
        <end position="250"/>
    </location>
</feature>
<evidence type="ECO:0000313" key="8">
    <source>
        <dbReference type="EMBL" id="BBO81818.1"/>
    </source>
</evidence>
<sequence>MKTLKTTLINFSINHYRLATLVMVLFTVSMSLFFPWIQVDTDPENMIPKNDPQRVFHNLSKKEFMLSETVVVGVVNEHDPDGVFNPETLRHVHELTQFAKTLRWPDESNPGNVSGVIEVDMVGPSLVDHMHQGGPGEIRFEWLMSKPPETREAARTIRDKAYSNPMLKGRMFSEDGKVICIYLPLTDKHLSYRINEELSKKIDSLGGKETYHIAGVPVAEVAIGVEMFSQMGIGTPMAMAVIFALLGLFFRKWRLVILPMIIAMFSVLSTMGLMIALGFQVHILSSMIPIFLMCIGTVCAIHILSEFFDVYTDEKGRKETIRAVMDELYVPILYTSLTTAAGFASLVFAPIPPAQIFGAFLSTGVMIAWLYTVIFVPAYIMMIPKRKLINFGMSAMQKEKEGLLTKMLRATGRLTFHHPKVLLGVFTILAGVAIWGTTQIHVNDNYAKRFVDTHPIRKADIALNRHLEGTYTAYLILQSPKADSFTPDMIERFSSGLMKYAESIQTEFNNAPALARGIVRYASEQAGHIQSRKDFLDTMAKEVDRRAQTASDEDFYAYDELHTTIGVEKEKLKVFKRPEMLAYMAGLQKHMEATGLVGKTTSVVDVVRKINQEMIDGKLENYRIPDTLQGIAECYLQFQQGHRPGDLWHMVTPDFMQANLWMQLKSGDSSAMKSAVEAVDAYIEENPAPFNVTHRWAGLHYINLVLQEKLTPAMLRSFIGSFAVVFVMMVFLFRSLRWGLLCMVPLTITILTIYGIIGISGKDYDLPVAVLGVLALGMAVDFAIHFLQRGRVYHNTTGSWEQTNGHLFGEPARAISRNVLVIAIGFLPLLIGPIVPYKTMGIMLFAIMTLSGIVTLLVLPSTLTAFENWFFKKPETKAAGTAVLDTSHK</sequence>
<dbReference type="RefSeq" id="WP_155322416.1">
    <property type="nucleotide sequence ID" value="NZ_AP021876.1"/>
</dbReference>
<feature type="transmembrane region" description="Helical" evidence="6">
    <location>
        <begin position="819"/>
        <end position="836"/>
    </location>
</feature>
<feature type="domain" description="SSD" evidence="7">
    <location>
        <begin position="252"/>
        <end position="382"/>
    </location>
</feature>
<gene>
    <name evidence="8" type="ORF">DSCO28_23840</name>
</gene>
<dbReference type="AlphaFoldDB" id="A0A5K7ZHY9"/>